<evidence type="ECO:0000313" key="3">
    <source>
        <dbReference type="EMBL" id="CAF1102973.1"/>
    </source>
</evidence>
<gene>
    <name evidence="5" type="ORF">FNK824_LOCUS34853</name>
    <name evidence="4" type="ORF">OTI717_LOCUS19410</name>
    <name evidence="3" type="ORF">RFH988_LOCUS19416</name>
    <name evidence="2" type="ORF">SEV965_LOCUS12460</name>
</gene>
<evidence type="ECO:0000313" key="5">
    <source>
        <dbReference type="EMBL" id="CAF4174209.1"/>
    </source>
</evidence>
<dbReference type="Proteomes" id="UP000663889">
    <property type="component" value="Unassembled WGS sequence"/>
</dbReference>
<feature type="compositionally biased region" description="Basic and acidic residues" evidence="1">
    <location>
        <begin position="40"/>
        <end position="54"/>
    </location>
</feature>
<dbReference type="EMBL" id="CAJNOO010001135">
    <property type="protein sequence ID" value="CAF1102973.1"/>
    <property type="molecule type" value="Genomic_DNA"/>
</dbReference>
<evidence type="ECO:0000313" key="2">
    <source>
        <dbReference type="EMBL" id="CAF1033933.1"/>
    </source>
</evidence>
<dbReference type="OrthoDB" id="10068619at2759"/>
<evidence type="ECO:0000313" key="6">
    <source>
        <dbReference type="Proteomes" id="UP000663889"/>
    </source>
</evidence>
<organism evidence="2 6">
    <name type="scientific">Rotaria sordida</name>
    <dbReference type="NCBI Taxonomy" id="392033"/>
    <lineage>
        <taxon>Eukaryota</taxon>
        <taxon>Metazoa</taxon>
        <taxon>Spiralia</taxon>
        <taxon>Gnathifera</taxon>
        <taxon>Rotifera</taxon>
        <taxon>Eurotatoria</taxon>
        <taxon>Bdelloidea</taxon>
        <taxon>Philodinida</taxon>
        <taxon>Philodinidae</taxon>
        <taxon>Rotaria</taxon>
    </lineage>
</organism>
<feature type="compositionally biased region" description="Basic and acidic residues" evidence="1">
    <location>
        <begin position="172"/>
        <end position="182"/>
    </location>
</feature>
<feature type="compositionally biased region" description="Acidic residues" evidence="1">
    <location>
        <begin position="65"/>
        <end position="83"/>
    </location>
</feature>
<feature type="compositionally biased region" description="Basic and acidic residues" evidence="1">
    <location>
        <begin position="84"/>
        <end position="94"/>
    </location>
</feature>
<evidence type="ECO:0000313" key="4">
    <source>
        <dbReference type="EMBL" id="CAF3821060.1"/>
    </source>
</evidence>
<dbReference type="Proteomes" id="UP000663823">
    <property type="component" value="Unassembled WGS sequence"/>
</dbReference>
<dbReference type="Proteomes" id="UP000663874">
    <property type="component" value="Unassembled WGS sequence"/>
</dbReference>
<dbReference type="Proteomes" id="UP000663882">
    <property type="component" value="Unassembled WGS sequence"/>
</dbReference>
<dbReference type="EMBL" id="CAJOBE010014124">
    <property type="protein sequence ID" value="CAF4174209.1"/>
    <property type="molecule type" value="Genomic_DNA"/>
</dbReference>
<feature type="compositionally biased region" description="Polar residues" evidence="1">
    <location>
        <begin position="125"/>
        <end position="167"/>
    </location>
</feature>
<feature type="region of interest" description="Disordered" evidence="1">
    <location>
        <begin position="1"/>
        <end position="231"/>
    </location>
</feature>
<feature type="compositionally biased region" description="Basic residues" evidence="1">
    <location>
        <begin position="103"/>
        <end position="115"/>
    </location>
</feature>
<name>A0A814J6A8_9BILA</name>
<protein>
    <submittedName>
        <fullName evidence="2">Uncharacterized protein</fullName>
    </submittedName>
</protein>
<proteinExistence type="predicted"/>
<sequence length="356" mass="40069">MGCGGSKNKPKSPKYESRSPASLNSDGENEYGLESADASENSHEERPKMNEVHSNKNQAPASSNSDDEIEYDPEPADAFEDLQEERPKMNEVHANKSQASTRHPSRISIKSRKKTSAASRESPLTPHTSSPLQNQSPSISDTTVGTEQRNAALQNPKYHNSLNPNNSDGDDNDYKLKGDHNGAGENPTTTGKFHRSLANPRKSLTLSRQSDIDKNRKTPTTPIQNTSHPYFCPHCHQSMPTTTSKKLETPQPPWIMEAPPTTKKHIDMDKYDEETMQQNITSKYHRLPGSYDYFPNIVIDEREGDDDKANDYIKQTTITRHGSSISPTHTPYPNYDLLRRHEHRLNKPFTSKSFVD</sequence>
<feature type="compositionally biased region" description="Polar residues" evidence="1">
    <location>
        <begin position="218"/>
        <end position="228"/>
    </location>
</feature>
<comment type="caution">
    <text evidence="2">The sequence shown here is derived from an EMBL/GenBank/DDBJ whole genome shotgun (WGS) entry which is preliminary data.</text>
</comment>
<evidence type="ECO:0000256" key="1">
    <source>
        <dbReference type="SAM" id="MobiDB-lite"/>
    </source>
</evidence>
<dbReference type="AlphaFoldDB" id="A0A814J6A8"/>
<reference evidence="2" key="1">
    <citation type="submission" date="2021-02" db="EMBL/GenBank/DDBJ databases">
        <authorList>
            <person name="Nowell W R."/>
        </authorList>
    </citation>
    <scope>NUCLEOTIDE SEQUENCE</scope>
</reference>
<feature type="region of interest" description="Disordered" evidence="1">
    <location>
        <begin position="241"/>
        <end position="260"/>
    </location>
</feature>
<dbReference type="EMBL" id="CAJOAX010002824">
    <property type="protein sequence ID" value="CAF3821060.1"/>
    <property type="molecule type" value="Genomic_DNA"/>
</dbReference>
<accession>A0A814J6A8</accession>
<dbReference type="EMBL" id="CAJNOU010000564">
    <property type="protein sequence ID" value="CAF1033933.1"/>
    <property type="molecule type" value="Genomic_DNA"/>
</dbReference>
<feature type="compositionally biased region" description="Polar residues" evidence="1">
    <location>
        <begin position="55"/>
        <end position="64"/>
    </location>
</feature>